<organism evidence="2 3">
    <name type="scientific">Mucuna pruriens</name>
    <name type="common">Velvet bean</name>
    <name type="synonym">Dolichos pruriens</name>
    <dbReference type="NCBI Taxonomy" id="157652"/>
    <lineage>
        <taxon>Eukaryota</taxon>
        <taxon>Viridiplantae</taxon>
        <taxon>Streptophyta</taxon>
        <taxon>Embryophyta</taxon>
        <taxon>Tracheophyta</taxon>
        <taxon>Spermatophyta</taxon>
        <taxon>Magnoliopsida</taxon>
        <taxon>eudicotyledons</taxon>
        <taxon>Gunneridae</taxon>
        <taxon>Pentapetalae</taxon>
        <taxon>rosids</taxon>
        <taxon>fabids</taxon>
        <taxon>Fabales</taxon>
        <taxon>Fabaceae</taxon>
        <taxon>Papilionoideae</taxon>
        <taxon>50 kb inversion clade</taxon>
        <taxon>NPAAA clade</taxon>
        <taxon>indigoferoid/millettioid clade</taxon>
        <taxon>Phaseoleae</taxon>
        <taxon>Mucuna</taxon>
    </lineage>
</organism>
<dbReference type="Proteomes" id="UP000257109">
    <property type="component" value="Unassembled WGS sequence"/>
</dbReference>
<evidence type="ECO:0000313" key="3">
    <source>
        <dbReference type="Proteomes" id="UP000257109"/>
    </source>
</evidence>
<feature type="region of interest" description="Disordered" evidence="1">
    <location>
        <begin position="50"/>
        <end position="71"/>
    </location>
</feature>
<evidence type="ECO:0000256" key="1">
    <source>
        <dbReference type="SAM" id="MobiDB-lite"/>
    </source>
</evidence>
<evidence type="ECO:0000313" key="2">
    <source>
        <dbReference type="EMBL" id="RDX76431.1"/>
    </source>
</evidence>
<feature type="compositionally biased region" description="Basic and acidic residues" evidence="1">
    <location>
        <begin position="238"/>
        <end position="256"/>
    </location>
</feature>
<feature type="region of interest" description="Disordered" evidence="1">
    <location>
        <begin position="238"/>
        <end position="263"/>
    </location>
</feature>
<gene>
    <name evidence="2" type="ORF">CR513_43573</name>
</gene>
<reference evidence="2" key="1">
    <citation type="submission" date="2018-05" db="EMBL/GenBank/DDBJ databases">
        <title>Draft genome of Mucuna pruriens seed.</title>
        <authorList>
            <person name="Nnadi N.E."/>
            <person name="Vos R."/>
            <person name="Hasami M.H."/>
            <person name="Devisetty U.K."/>
            <person name="Aguiy J.C."/>
        </authorList>
    </citation>
    <scope>NUCLEOTIDE SEQUENCE [LARGE SCALE GENOMIC DNA]</scope>
    <source>
        <strain evidence="2">JCA_2017</strain>
    </source>
</reference>
<proteinExistence type="predicted"/>
<keyword evidence="3" id="KW-1185">Reference proteome</keyword>
<dbReference type="PANTHER" id="PTHR35046:SF9">
    <property type="entry name" value="RNA-DIRECTED DNA POLYMERASE"/>
    <property type="match status" value="1"/>
</dbReference>
<comment type="caution">
    <text evidence="2">The sequence shown here is derived from an EMBL/GenBank/DDBJ whole genome shotgun (WGS) entry which is preliminary data.</text>
</comment>
<feature type="compositionally biased region" description="Basic and acidic residues" evidence="1">
    <location>
        <begin position="50"/>
        <end position="60"/>
    </location>
</feature>
<protein>
    <submittedName>
        <fullName evidence="2">Uncharacterized protein</fullName>
    </submittedName>
</protein>
<dbReference type="PANTHER" id="PTHR35046">
    <property type="entry name" value="ZINC KNUCKLE (CCHC-TYPE) FAMILY PROTEIN"/>
    <property type="match status" value="1"/>
</dbReference>
<dbReference type="AlphaFoldDB" id="A0A371FDQ6"/>
<dbReference type="EMBL" id="QJKJ01009509">
    <property type="protein sequence ID" value="RDX76431.1"/>
    <property type="molecule type" value="Genomic_DNA"/>
</dbReference>
<accession>A0A371FDQ6</accession>
<feature type="non-terminal residue" evidence="2">
    <location>
        <position position="1"/>
    </location>
</feature>
<sequence>MARFLNGLNREIQDIFELHDYSSLSILAYQASRNVRRTYPSISFGWKGKERREDKSPKRDKSPKKGSVPLQGRKEEISISTPYTSIYSKIKCFKCLASQCPNKRTMILKENGEMEKEISQEETSTSESDYSSEEAFYEGDLLMCLIKGKFCSLIIDGGSSVNVARLRLVENLSIPTLYHPKPCKVQWLSNNGKWLLIRRPWQYDRKMTHDVVTNKFSFVNMGHKVTLKSCLLKKNEERKENERKLREKKGEKNEEKKKKKNKSESLLVSKKKILLKEPLFLLPTNIFSKEIPLGLLPQEGLNTK</sequence>
<dbReference type="OrthoDB" id="1747743at2759"/>
<name>A0A371FDQ6_MUCPR</name>